<organism evidence="9 10">
    <name type="scientific">Cucurbita argyrosperma subsp. sororia</name>
    <dbReference type="NCBI Taxonomy" id="37648"/>
    <lineage>
        <taxon>Eukaryota</taxon>
        <taxon>Viridiplantae</taxon>
        <taxon>Streptophyta</taxon>
        <taxon>Embryophyta</taxon>
        <taxon>Tracheophyta</taxon>
        <taxon>Spermatophyta</taxon>
        <taxon>Magnoliopsida</taxon>
        <taxon>eudicotyledons</taxon>
        <taxon>Gunneridae</taxon>
        <taxon>Pentapetalae</taxon>
        <taxon>rosids</taxon>
        <taxon>fabids</taxon>
        <taxon>Cucurbitales</taxon>
        <taxon>Cucurbitaceae</taxon>
        <taxon>Cucurbiteae</taxon>
        <taxon>Cucurbita</taxon>
    </lineage>
</organism>
<accession>A0AAV6MP58</accession>
<keyword evidence="10" id="KW-1185">Reference proteome</keyword>
<dbReference type="EMBL" id="JAGKQH010000012">
    <property type="protein sequence ID" value="KAG6585264.1"/>
    <property type="molecule type" value="Genomic_DNA"/>
</dbReference>
<keyword evidence="3" id="KW-0808">Transferase</keyword>
<dbReference type="GO" id="GO:0016757">
    <property type="term" value="F:glycosyltransferase activity"/>
    <property type="evidence" value="ECO:0007669"/>
    <property type="project" value="UniProtKB-KW"/>
</dbReference>
<evidence type="ECO:0000256" key="1">
    <source>
        <dbReference type="ARBA" id="ARBA00004167"/>
    </source>
</evidence>
<evidence type="ECO:0000256" key="4">
    <source>
        <dbReference type="ARBA" id="ARBA00022692"/>
    </source>
</evidence>
<comment type="caution">
    <text evidence="9">The sequence shown here is derived from an EMBL/GenBank/DDBJ whole genome shotgun (WGS) entry which is preliminary data.</text>
</comment>
<keyword evidence="6 7" id="KW-0472">Membrane</keyword>
<evidence type="ECO:0000256" key="5">
    <source>
        <dbReference type="ARBA" id="ARBA00022989"/>
    </source>
</evidence>
<feature type="domain" description="Hydroxyproline O-arabinosyltransferase-like" evidence="8">
    <location>
        <begin position="261"/>
        <end position="332"/>
    </location>
</feature>
<gene>
    <name evidence="9" type="primary">RDN2</name>
    <name evidence="9" type="ORF">SDJN03_17997</name>
</gene>
<evidence type="ECO:0000256" key="6">
    <source>
        <dbReference type="ARBA" id="ARBA00023136"/>
    </source>
</evidence>
<protein>
    <submittedName>
        <fullName evidence="9">Hydroxyproline O-arabinosyltransferase RDN2</fullName>
    </submittedName>
</protein>
<dbReference type="Pfam" id="PF23452">
    <property type="entry name" value="HPAT"/>
    <property type="match status" value="2"/>
</dbReference>
<evidence type="ECO:0000256" key="3">
    <source>
        <dbReference type="ARBA" id="ARBA00022679"/>
    </source>
</evidence>
<dbReference type="InterPro" id="IPR044845">
    <property type="entry name" value="HPAT/SRGT1-like"/>
</dbReference>
<evidence type="ECO:0000256" key="7">
    <source>
        <dbReference type="SAM" id="Phobius"/>
    </source>
</evidence>
<feature type="domain" description="Hydroxyproline O-arabinosyltransferase-like" evidence="8">
    <location>
        <begin position="72"/>
        <end position="259"/>
    </location>
</feature>
<dbReference type="Proteomes" id="UP000685013">
    <property type="component" value="Chromosome 12"/>
</dbReference>
<feature type="non-terminal residue" evidence="9">
    <location>
        <position position="1"/>
    </location>
</feature>
<keyword evidence="4 7" id="KW-0812">Transmembrane</keyword>
<keyword evidence="2" id="KW-0328">Glycosyltransferase</keyword>
<proteinExistence type="predicted"/>
<dbReference type="PANTHER" id="PTHR31485">
    <property type="entry name" value="PEPTIDYL SERINE ALPHA-GALACTOSYLTRANSFERASE"/>
    <property type="match status" value="1"/>
</dbReference>
<evidence type="ECO:0000313" key="10">
    <source>
        <dbReference type="Proteomes" id="UP000685013"/>
    </source>
</evidence>
<keyword evidence="5 7" id="KW-1133">Transmembrane helix</keyword>
<feature type="transmembrane region" description="Helical" evidence="7">
    <location>
        <begin position="12"/>
        <end position="34"/>
    </location>
</feature>
<dbReference type="AlphaFoldDB" id="A0AAV6MP58"/>
<name>A0AAV6MP58_9ROSI</name>
<dbReference type="PANTHER" id="PTHR31485:SF36">
    <property type="entry name" value="HYDROXYPROLINE O-ARABINOSYLTRANSFERASE 3"/>
    <property type="match status" value="1"/>
</dbReference>
<dbReference type="GO" id="GO:0016020">
    <property type="term" value="C:membrane"/>
    <property type="evidence" value="ECO:0007669"/>
    <property type="project" value="UniProtKB-SubCell"/>
</dbReference>
<dbReference type="InterPro" id="IPR056508">
    <property type="entry name" value="HPAT-like"/>
</dbReference>
<evidence type="ECO:0000259" key="8">
    <source>
        <dbReference type="Pfam" id="PF23452"/>
    </source>
</evidence>
<sequence>MIGRKNTGQASPLFLILLALAFFFVTYNLVIAIIRYGSAGRGVGPNSYNRLSIDPIIEMPENVKKQKTKLPYHVALTATDAPYSQWQCRIMYYWYKKMKDLPDSEMGGFTRVLHSGKPDNLMDEIPTMVVDPLPDGVDRGYIVLNRPWAFVQWLEKATIEEEYILMAEPDHIFVNPLPNLSNEGYPAAFPFFYIKPDQNEKVLRKFFPEEYGPVTNIDPIGNSPVIIRKDLLEKIAPTWMNVSLKMKEDPEADKVFGWIGKKFIIHYTYGCDYNLKGELTYGKIGEWRFDKRSHLRGPPPRNISLPPPGVPESVVTLVKMVNEATANIPNWDTT</sequence>
<comment type="subcellular location">
    <subcellularLocation>
        <location evidence="1">Membrane</location>
        <topology evidence="1">Single-pass membrane protein</topology>
    </subcellularLocation>
</comment>
<reference evidence="9 10" key="1">
    <citation type="journal article" date="2021" name="Hortic Res">
        <title>The domestication of Cucurbita argyrosperma as revealed by the genome of its wild relative.</title>
        <authorList>
            <person name="Barrera-Redondo J."/>
            <person name="Sanchez-de la Vega G."/>
            <person name="Aguirre-Liguori J.A."/>
            <person name="Castellanos-Morales G."/>
            <person name="Gutierrez-Guerrero Y.T."/>
            <person name="Aguirre-Dugua X."/>
            <person name="Aguirre-Planter E."/>
            <person name="Tenaillon M.I."/>
            <person name="Lira-Saade R."/>
            <person name="Eguiarte L.E."/>
        </authorList>
    </citation>
    <scope>NUCLEOTIDE SEQUENCE [LARGE SCALE GENOMIC DNA]</scope>
    <source>
        <strain evidence="9">JBR-2021</strain>
    </source>
</reference>
<evidence type="ECO:0000313" key="9">
    <source>
        <dbReference type="EMBL" id="KAG6585264.1"/>
    </source>
</evidence>
<evidence type="ECO:0000256" key="2">
    <source>
        <dbReference type="ARBA" id="ARBA00022676"/>
    </source>
</evidence>